<dbReference type="PANTHER" id="PTHR42972:SF8">
    <property type="entry name" value="POLYHYDROXYBUTYRATE DEPOLYMERASE"/>
    <property type="match status" value="1"/>
</dbReference>
<dbReference type="SUPFAM" id="SSF53474">
    <property type="entry name" value="alpha/beta-Hydrolases"/>
    <property type="match status" value="1"/>
</dbReference>
<comment type="caution">
    <text evidence="1">The sequence shown here is derived from an EMBL/GenBank/DDBJ whole genome shotgun (WGS) entry which is preliminary data.</text>
</comment>
<evidence type="ECO:0000313" key="2">
    <source>
        <dbReference type="Proteomes" id="UP001236258"/>
    </source>
</evidence>
<evidence type="ECO:0000313" key="1">
    <source>
        <dbReference type="EMBL" id="MDP4530296.1"/>
    </source>
</evidence>
<dbReference type="EMBL" id="JAUZVY010000007">
    <property type="protein sequence ID" value="MDP4530296.1"/>
    <property type="molecule type" value="Genomic_DNA"/>
</dbReference>
<accession>A0ABT9GTJ7</accession>
<reference evidence="1 2" key="1">
    <citation type="submission" date="2023-08" db="EMBL/GenBank/DDBJ databases">
        <authorList>
            <person name="Joshi A."/>
            <person name="Thite S."/>
        </authorList>
    </citation>
    <scope>NUCLEOTIDE SEQUENCE [LARGE SCALE GENOMIC DNA]</scope>
    <source>
        <strain evidence="1 2">1E1</strain>
    </source>
</reference>
<dbReference type="Proteomes" id="UP001236258">
    <property type="component" value="Unassembled WGS sequence"/>
</dbReference>
<gene>
    <name evidence="1" type="ORF">Q3O59_14795</name>
</gene>
<organism evidence="1 2">
    <name type="scientific">Alkalimonas delamerensis</name>
    <dbReference type="NCBI Taxonomy" id="265981"/>
    <lineage>
        <taxon>Bacteria</taxon>
        <taxon>Pseudomonadati</taxon>
        <taxon>Pseudomonadota</taxon>
        <taxon>Gammaproteobacteria</taxon>
        <taxon>Alkalimonas</taxon>
    </lineage>
</organism>
<sequence length="331" mass="36415">MITTLVLLAGLAVGEEVSLKLQLVDNQITVSGLSSGGYMASQFHIAHSSRVVGAGIFSAGPYFCARNNLQLALQECVSQANAELPFEQINQRMASWQHQGLIDPIVSLANSRAWLFHGQLDQRVDSQLTRQLKQQYQQWLPDAQIRLVDDKAVAHLFPTQSAGGSCEVSESPFIGHCQFAAASEMMDFLTAEATAYPEETGQIYQFDQYQLAGQPVRGMAQHGYLFVPEACKAGNTCALHISFHGCNQNAESVGQAYVRQTGFNEWAGQHRTVVLYPQTMATNAPLNPQACWDWWGYTSAAYATKEGEQINAVAQMIEALQRQVTVIRQAP</sequence>
<protein>
    <submittedName>
        <fullName evidence="1">PHB depolymerase family esterase</fullName>
    </submittedName>
</protein>
<dbReference type="Gene3D" id="3.40.50.1820">
    <property type="entry name" value="alpha/beta hydrolase"/>
    <property type="match status" value="2"/>
</dbReference>
<proteinExistence type="predicted"/>
<name>A0ABT9GTJ7_9GAMM</name>
<dbReference type="RefSeq" id="WP_305946324.1">
    <property type="nucleotide sequence ID" value="NZ_JAUZVY010000007.1"/>
</dbReference>
<keyword evidence="2" id="KW-1185">Reference proteome</keyword>
<dbReference type="PANTHER" id="PTHR42972">
    <property type="entry name" value="TOL-PAL SYSTEM PROTEIN TOLB"/>
    <property type="match status" value="1"/>
</dbReference>
<dbReference type="InterPro" id="IPR029058">
    <property type="entry name" value="AB_hydrolase_fold"/>
</dbReference>